<dbReference type="InterPro" id="IPR013324">
    <property type="entry name" value="RNA_pol_sigma_r3/r4-like"/>
</dbReference>
<organism evidence="2 3">
    <name type="scientific">Roseomonas alba</name>
    <dbReference type="NCBI Taxonomy" id="2846776"/>
    <lineage>
        <taxon>Bacteria</taxon>
        <taxon>Pseudomonadati</taxon>
        <taxon>Pseudomonadota</taxon>
        <taxon>Alphaproteobacteria</taxon>
        <taxon>Acetobacterales</taxon>
        <taxon>Roseomonadaceae</taxon>
        <taxon>Roseomonas</taxon>
    </lineage>
</organism>
<name>A0ABS7AJ19_9PROT</name>
<evidence type="ECO:0000313" key="3">
    <source>
        <dbReference type="Proteomes" id="UP001196565"/>
    </source>
</evidence>
<accession>A0ABS7AJ19</accession>
<dbReference type="InterPro" id="IPR013249">
    <property type="entry name" value="RNA_pol_sigma70_r4_t2"/>
</dbReference>
<dbReference type="Pfam" id="PF08281">
    <property type="entry name" value="Sigma70_r4_2"/>
    <property type="match status" value="1"/>
</dbReference>
<comment type="caution">
    <text evidence="2">The sequence shown here is derived from an EMBL/GenBank/DDBJ whole genome shotgun (WGS) entry which is preliminary data.</text>
</comment>
<evidence type="ECO:0000313" key="2">
    <source>
        <dbReference type="EMBL" id="MBW6402060.1"/>
    </source>
</evidence>
<reference evidence="2 3" key="1">
    <citation type="submission" date="2021-07" db="EMBL/GenBank/DDBJ databases">
        <authorList>
            <person name="So Y."/>
        </authorList>
    </citation>
    <scope>NUCLEOTIDE SEQUENCE [LARGE SCALE GENOMIC DNA]</scope>
    <source>
        <strain evidence="2 3">HJA6</strain>
    </source>
</reference>
<dbReference type="Gene3D" id="1.10.10.10">
    <property type="entry name" value="Winged helix-like DNA-binding domain superfamily/Winged helix DNA-binding domain"/>
    <property type="match status" value="1"/>
</dbReference>
<keyword evidence="3" id="KW-1185">Reference proteome</keyword>
<protein>
    <submittedName>
        <fullName evidence="2">Winged helix-turn-helix transcriptional regulator</fullName>
    </submittedName>
</protein>
<feature type="domain" description="RNA polymerase sigma factor 70 region 4 type 2" evidence="1">
    <location>
        <begin position="90"/>
        <end position="117"/>
    </location>
</feature>
<dbReference type="SUPFAM" id="SSF88659">
    <property type="entry name" value="Sigma3 and sigma4 domains of RNA polymerase sigma factors"/>
    <property type="match status" value="1"/>
</dbReference>
<sequence length="132" mass="15389">MAEPLLLRDEDFTWSPAELRFLTDLIGVATTFRLIEMHHGTRIRLPHTVNQGTRIARDIGLVPARKLARRWGGDNLKVPLARYWRVRVYREQRLSYSEIARRVGITEGTVHRYLQQAEMTAKTQQLDFFQAG</sequence>
<dbReference type="EMBL" id="JAHYBZ010000021">
    <property type="protein sequence ID" value="MBW6402060.1"/>
    <property type="molecule type" value="Genomic_DNA"/>
</dbReference>
<dbReference type="Proteomes" id="UP001196565">
    <property type="component" value="Unassembled WGS sequence"/>
</dbReference>
<proteinExistence type="predicted"/>
<dbReference type="InterPro" id="IPR036388">
    <property type="entry name" value="WH-like_DNA-bd_sf"/>
</dbReference>
<dbReference type="RefSeq" id="WP_219766926.1">
    <property type="nucleotide sequence ID" value="NZ_JAHYBZ010000021.1"/>
</dbReference>
<evidence type="ECO:0000259" key="1">
    <source>
        <dbReference type="Pfam" id="PF08281"/>
    </source>
</evidence>
<gene>
    <name evidence="2" type="ORF">KPL78_29710</name>
</gene>